<dbReference type="CDD" id="cd11533">
    <property type="entry name" value="NTP-PPase_Af0060_like"/>
    <property type="match status" value="1"/>
</dbReference>
<reference evidence="1 2" key="1">
    <citation type="submission" date="2016-08" db="EMBL/GenBank/DDBJ databases">
        <authorList>
            <person name="Loux V."/>
            <person name="Rue O."/>
        </authorList>
    </citation>
    <scope>NUCLEOTIDE SEQUENCE [LARGE SCALE GENOMIC DNA]</scope>
    <source>
        <strain evidence="1 2">AFSSA_08CEB44bac</strain>
    </source>
</reference>
<protein>
    <recommendedName>
        <fullName evidence="3">Phage protein</fullName>
    </recommendedName>
</protein>
<dbReference type="Proteomes" id="UP000242164">
    <property type="component" value="Unassembled WGS sequence"/>
</dbReference>
<dbReference type="Gene3D" id="1.10.287.1080">
    <property type="entry name" value="MazG-like"/>
    <property type="match status" value="1"/>
</dbReference>
<evidence type="ECO:0000313" key="2">
    <source>
        <dbReference type="Proteomes" id="UP000242164"/>
    </source>
</evidence>
<evidence type="ECO:0000313" key="1">
    <source>
        <dbReference type="EMBL" id="SCL92046.1"/>
    </source>
</evidence>
<accession>A0AAX2CGT1</accession>
<gene>
    <name evidence="1" type="ORF">BCB44BAC_01981</name>
</gene>
<organism evidence="1 2">
    <name type="scientific">Bacillus cytotoxicus</name>
    <dbReference type="NCBI Taxonomy" id="580165"/>
    <lineage>
        <taxon>Bacteria</taxon>
        <taxon>Bacillati</taxon>
        <taxon>Bacillota</taxon>
        <taxon>Bacilli</taxon>
        <taxon>Bacillales</taxon>
        <taxon>Bacillaceae</taxon>
        <taxon>Bacillus</taxon>
        <taxon>Bacillus cereus group</taxon>
    </lineage>
</organism>
<comment type="caution">
    <text evidence="1">The sequence shown here is derived from an EMBL/GenBank/DDBJ whole genome shotgun (WGS) entry which is preliminary data.</text>
</comment>
<evidence type="ECO:0008006" key="3">
    <source>
        <dbReference type="Google" id="ProtNLM"/>
    </source>
</evidence>
<sequence length="63" mass="7326">MVLKLTEEAGETSQAVVSYLKVNGSEYRKLEMNDVKEECIDVILVSLALFYKLTENENEWRKK</sequence>
<dbReference type="RefSeq" id="WP_242136514.1">
    <property type="nucleotide sequence ID" value="NZ_CP066179.1"/>
</dbReference>
<dbReference type="InterPro" id="IPR044548">
    <property type="entry name" value="AF0060_NTP-PPase_MazG-like"/>
</dbReference>
<proteinExistence type="predicted"/>
<dbReference type="AlphaFoldDB" id="A0AAX2CGT1"/>
<dbReference type="EMBL" id="FMIK01000024">
    <property type="protein sequence ID" value="SCL92046.1"/>
    <property type="molecule type" value="Genomic_DNA"/>
</dbReference>
<name>A0AAX2CGT1_9BACI</name>